<dbReference type="Proteomes" id="UP000029121">
    <property type="component" value="Unassembled WGS sequence"/>
</dbReference>
<sequence>MITGCSTPSAHVLTSPRAFKSSSYRAVSGRTHHCLARSSLSSPFNELQSRVPRGVPLSYLSASSSLLLNGEQGSLSGTLPVLPVRRKTLLTPRASKDVPSSFRFPPMTKKPQWWWRTLACLPYLMPLHETWMYAETAYHLHPFLEDFEFLTYPFLGAIGRLPSWFLMAYFFVAYLGIVRRKEWPHFFRFHVVMGMLLEIALQVIGTVSKWMPLGVYWGKFGMHFWTAVAFAYLFTVLESIRCALAGISVCDECKLNPWKYKCPGCSIRSCGLSCVKAHKQRTGCTGKRKLTDFVPLSQFDDNLLLSDYNMLEETKRVAEAAQRMRNKLCTYPFYKLPYHLRSLRTAAASRRTKLWFAPSGMLKSEKNQSRYDNKRRCISWTIEWRFHSTDVILVDHGVGEDTNLCSVIENHLKPGPWIHKLKPFCDVDLDSLKLFIRQYPKGAKAPFKELNIKAPLRQQLAKIVILEYPVIHVYLPSQSYDFEVIKDFYHTNTTPNPVDSLYDGHGSTNGITFREEEIEEDDIDSFEPKVLDLLKQMNYNPCQQASEESKAAGGVSDNPHPQVDPTEQGDAGNMELEFEQELIDTYSDLFAEMNPGDYFNFECEFAKGLDSDDNCNLQTLATDFNIDGLEEGEIIE</sequence>
<keyword evidence="6 9" id="KW-0472">Membrane</keyword>
<accession>R0I8W4</accession>
<name>R0I8W4_9BRAS</name>
<keyword evidence="3 9" id="KW-0812">Transmembrane</keyword>
<proteinExistence type="inferred from homology"/>
<dbReference type="InterPro" id="IPR005691">
    <property type="entry name" value="Tic20"/>
</dbReference>
<dbReference type="PANTHER" id="PTHR33510:SF9">
    <property type="entry name" value="HIT-TYPE ZINC FINGER FAMILY PROTEIN-RELATED"/>
    <property type="match status" value="1"/>
</dbReference>
<dbReference type="SUPFAM" id="SSF144232">
    <property type="entry name" value="HIT/MYND zinc finger-like"/>
    <property type="match status" value="1"/>
</dbReference>
<dbReference type="CDD" id="cd23023">
    <property type="entry name" value="zf-HIT_BCD1"/>
    <property type="match status" value="1"/>
</dbReference>
<reference evidence="12" key="1">
    <citation type="journal article" date="2013" name="Nat. Genet.">
        <title>The Capsella rubella genome and the genomic consequences of rapid mating system evolution.</title>
        <authorList>
            <person name="Slotte T."/>
            <person name="Hazzouri K.M."/>
            <person name="Agren J.A."/>
            <person name="Koenig D."/>
            <person name="Maumus F."/>
            <person name="Guo Y.L."/>
            <person name="Steige K."/>
            <person name="Platts A.E."/>
            <person name="Escobar J.S."/>
            <person name="Newman L.K."/>
            <person name="Wang W."/>
            <person name="Mandakova T."/>
            <person name="Vello E."/>
            <person name="Smith L.M."/>
            <person name="Henz S.R."/>
            <person name="Steffen J."/>
            <person name="Takuno S."/>
            <person name="Brandvain Y."/>
            <person name="Coop G."/>
            <person name="Andolfatto P."/>
            <person name="Hu T.T."/>
            <person name="Blanchette M."/>
            <person name="Clark R.M."/>
            <person name="Quesneville H."/>
            <person name="Nordborg M."/>
            <person name="Gaut B.S."/>
            <person name="Lysak M.A."/>
            <person name="Jenkins J."/>
            <person name="Grimwood J."/>
            <person name="Chapman J."/>
            <person name="Prochnik S."/>
            <person name="Shu S."/>
            <person name="Rokhsar D."/>
            <person name="Schmutz J."/>
            <person name="Weigel D."/>
            <person name="Wright S.I."/>
        </authorList>
    </citation>
    <scope>NUCLEOTIDE SEQUENCE [LARGE SCALE GENOMIC DNA]</scope>
    <source>
        <strain evidence="12">cv. Monte Gargano</strain>
    </source>
</reference>
<comment type="subcellular location">
    <subcellularLocation>
        <location evidence="1">Plastid</location>
        <location evidence="1">Chloroplast inner membrane</location>
        <topology evidence="1">Multi-pass membrane protein</topology>
    </subcellularLocation>
</comment>
<dbReference type="Pfam" id="PF16166">
    <property type="entry name" value="TIC20"/>
    <property type="match status" value="1"/>
</dbReference>
<organism evidence="11 12">
    <name type="scientific">Capsella rubella</name>
    <dbReference type="NCBI Taxonomy" id="81985"/>
    <lineage>
        <taxon>Eukaryota</taxon>
        <taxon>Viridiplantae</taxon>
        <taxon>Streptophyta</taxon>
        <taxon>Embryophyta</taxon>
        <taxon>Tracheophyta</taxon>
        <taxon>Spermatophyta</taxon>
        <taxon>Magnoliopsida</taxon>
        <taxon>eudicotyledons</taxon>
        <taxon>Gunneridae</taxon>
        <taxon>Pentapetalae</taxon>
        <taxon>rosids</taxon>
        <taxon>malvids</taxon>
        <taxon>Brassicales</taxon>
        <taxon>Brassicaceae</taxon>
        <taxon>Camelineae</taxon>
        <taxon>Capsella</taxon>
    </lineage>
</organism>
<evidence type="ECO:0000256" key="4">
    <source>
        <dbReference type="ARBA" id="ARBA00022780"/>
    </source>
</evidence>
<evidence type="ECO:0000313" key="12">
    <source>
        <dbReference type="Proteomes" id="UP000029121"/>
    </source>
</evidence>
<dbReference type="InterPro" id="IPR057721">
    <property type="entry name" value="BCD1_alpha/beta"/>
</dbReference>
<evidence type="ECO:0000313" key="11">
    <source>
        <dbReference type="EMBL" id="EOA38824.1"/>
    </source>
</evidence>
<dbReference type="GO" id="GO:0009706">
    <property type="term" value="C:chloroplast inner membrane"/>
    <property type="evidence" value="ECO:0007669"/>
    <property type="project" value="UniProtKB-SubCell"/>
</dbReference>
<keyword evidence="12" id="KW-1185">Reference proteome</keyword>
<gene>
    <name evidence="11" type="ORF">CARUB_v10011153mg</name>
</gene>
<feature type="transmembrane region" description="Helical" evidence="9">
    <location>
        <begin position="189"/>
        <end position="208"/>
    </location>
</feature>
<keyword evidence="4" id="KW-1001">Plastid inner membrane</keyword>
<dbReference type="Pfam" id="PF25790">
    <property type="entry name" value="BCD1"/>
    <property type="match status" value="1"/>
</dbReference>
<comment type="similarity">
    <text evidence="2">Belongs to the Tic20 family.</text>
</comment>
<evidence type="ECO:0000256" key="1">
    <source>
        <dbReference type="ARBA" id="ARBA00004478"/>
    </source>
</evidence>
<feature type="transmembrane region" description="Helical" evidence="9">
    <location>
        <begin position="220"/>
        <end position="237"/>
    </location>
</feature>
<keyword evidence="4" id="KW-0934">Plastid</keyword>
<feature type="domain" description="HIT-type" evidence="10">
    <location>
        <begin position="250"/>
        <end position="284"/>
    </location>
</feature>
<evidence type="ECO:0000256" key="7">
    <source>
        <dbReference type="PROSITE-ProRule" id="PRU00453"/>
    </source>
</evidence>
<evidence type="ECO:0000256" key="6">
    <source>
        <dbReference type="ARBA" id="ARBA00023136"/>
    </source>
</evidence>
<evidence type="ECO:0000259" key="10">
    <source>
        <dbReference type="PROSITE" id="PS51083"/>
    </source>
</evidence>
<keyword evidence="7" id="KW-0479">Metal-binding</keyword>
<keyword evidence="7" id="KW-0862">Zinc</keyword>
<dbReference type="Gene3D" id="3.30.60.190">
    <property type="match status" value="1"/>
</dbReference>
<evidence type="ECO:0000256" key="5">
    <source>
        <dbReference type="ARBA" id="ARBA00022989"/>
    </source>
</evidence>
<protein>
    <recommendedName>
        <fullName evidence="10">HIT-type domain-containing protein</fullName>
    </recommendedName>
</protein>
<evidence type="ECO:0000256" key="2">
    <source>
        <dbReference type="ARBA" id="ARBA00009596"/>
    </source>
</evidence>
<dbReference type="EMBL" id="KB870805">
    <property type="protein sequence ID" value="EOA38824.1"/>
    <property type="molecule type" value="Genomic_DNA"/>
</dbReference>
<dbReference type="STRING" id="81985.R0I8W4"/>
<evidence type="ECO:0000256" key="9">
    <source>
        <dbReference type="SAM" id="Phobius"/>
    </source>
</evidence>
<dbReference type="PANTHER" id="PTHR33510">
    <property type="entry name" value="PROTEIN TIC 20-II, CHLOROPLASTIC"/>
    <property type="match status" value="1"/>
</dbReference>
<dbReference type="AlphaFoldDB" id="R0I8W4"/>
<evidence type="ECO:0000256" key="3">
    <source>
        <dbReference type="ARBA" id="ARBA00022692"/>
    </source>
</evidence>
<dbReference type="GO" id="GO:0008270">
    <property type="term" value="F:zinc ion binding"/>
    <property type="evidence" value="ECO:0007669"/>
    <property type="project" value="UniProtKB-UniRule"/>
</dbReference>
<feature type="transmembrane region" description="Helical" evidence="9">
    <location>
        <begin position="154"/>
        <end position="177"/>
    </location>
</feature>
<dbReference type="NCBIfam" id="TIGR00994">
    <property type="entry name" value="3a0901s05TIC20"/>
    <property type="match status" value="1"/>
</dbReference>
<dbReference type="Pfam" id="PF04438">
    <property type="entry name" value="zf-HIT"/>
    <property type="match status" value="1"/>
</dbReference>
<keyword evidence="5 9" id="KW-1133">Transmembrane helix</keyword>
<dbReference type="eggNOG" id="KOG2858">
    <property type="taxonomic scope" value="Eukaryota"/>
</dbReference>
<dbReference type="PROSITE" id="PS51083">
    <property type="entry name" value="ZF_HIT"/>
    <property type="match status" value="1"/>
</dbReference>
<dbReference type="InterPro" id="IPR007529">
    <property type="entry name" value="Znf_HIT"/>
</dbReference>
<feature type="region of interest" description="Disordered" evidence="8">
    <location>
        <begin position="544"/>
        <end position="570"/>
    </location>
</feature>
<keyword evidence="7" id="KW-0863">Zinc-finger</keyword>
<evidence type="ECO:0000256" key="8">
    <source>
        <dbReference type="SAM" id="MobiDB-lite"/>
    </source>
</evidence>